<name>A0A914R5H2_PAREQ</name>
<dbReference type="Proteomes" id="UP000887564">
    <property type="component" value="Unplaced"/>
</dbReference>
<evidence type="ECO:0000313" key="1">
    <source>
        <dbReference type="Proteomes" id="UP000887564"/>
    </source>
</evidence>
<dbReference type="AlphaFoldDB" id="A0A914R5H2"/>
<organism evidence="1 2">
    <name type="scientific">Parascaris equorum</name>
    <name type="common">Equine roundworm</name>
    <dbReference type="NCBI Taxonomy" id="6256"/>
    <lineage>
        <taxon>Eukaryota</taxon>
        <taxon>Metazoa</taxon>
        <taxon>Ecdysozoa</taxon>
        <taxon>Nematoda</taxon>
        <taxon>Chromadorea</taxon>
        <taxon>Rhabditida</taxon>
        <taxon>Spirurina</taxon>
        <taxon>Ascaridomorpha</taxon>
        <taxon>Ascaridoidea</taxon>
        <taxon>Ascarididae</taxon>
        <taxon>Parascaris</taxon>
    </lineage>
</organism>
<sequence length="194" mass="21893">MEGENFYTFNSASVLNTDGNTLDCDGLSFADNYKHIYSILYNMQKSFQWMTMADDSAVTTLIQSIDVDANNAANVIGNDKTRVNNSHRTNDEDNAELTSMNTTCTGSFDSFGNGSLASRGPLQNNVRLLTSNRSRQLERHPTGIEYEVIRFRRRRVKNESTQTSPDRMRHAVSVEKSIYMSSELDSGWHLTTPE</sequence>
<proteinExistence type="predicted"/>
<keyword evidence="1" id="KW-1185">Reference proteome</keyword>
<protein>
    <submittedName>
        <fullName evidence="2">Uncharacterized protein</fullName>
    </submittedName>
</protein>
<dbReference type="WBParaSite" id="PEQ_0000150801-mRNA-1">
    <property type="protein sequence ID" value="PEQ_0000150801-mRNA-1"/>
    <property type="gene ID" value="PEQ_0000150801"/>
</dbReference>
<evidence type="ECO:0000313" key="2">
    <source>
        <dbReference type="WBParaSite" id="PEQ_0000150801-mRNA-1"/>
    </source>
</evidence>
<reference evidence="2" key="1">
    <citation type="submission" date="2022-11" db="UniProtKB">
        <authorList>
            <consortium name="WormBaseParasite"/>
        </authorList>
    </citation>
    <scope>IDENTIFICATION</scope>
</reference>
<accession>A0A914R5H2</accession>